<dbReference type="Proteomes" id="UP000295573">
    <property type="component" value="Unassembled WGS sequence"/>
</dbReference>
<protein>
    <submittedName>
        <fullName evidence="7">FAD/FMN-containing dehydrogenase</fullName>
    </submittedName>
</protein>
<dbReference type="Gene3D" id="3.40.462.20">
    <property type="match status" value="1"/>
</dbReference>
<keyword evidence="4" id="KW-0274">FAD</keyword>
<evidence type="ECO:0000259" key="6">
    <source>
        <dbReference type="PROSITE" id="PS51387"/>
    </source>
</evidence>
<keyword evidence="5" id="KW-0560">Oxidoreductase</keyword>
<dbReference type="Gene3D" id="3.30.465.10">
    <property type="match status" value="1"/>
</dbReference>
<evidence type="ECO:0000256" key="2">
    <source>
        <dbReference type="ARBA" id="ARBA00005466"/>
    </source>
</evidence>
<dbReference type="Pfam" id="PF01565">
    <property type="entry name" value="FAD_binding_4"/>
    <property type="match status" value="1"/>
</dbReference>
<dbReference type="RefSeq" id="WP_132155667.1">
    <property type="nucleotide sequence ID" value="NZ_SLWR01000014.1"/>
</dbReference>
<dbReference type="AlphaFoldDB" id="A0A4R2ICF9"/>
<dbReference type="GO" id="GO:0016491">
    <property type="term" value="F:oxidoreductase activity"/>
    <property type="evidence" value="ECO:0007669"/>
    <property type="project" value="UniProtKB-KW"/>
</dbReference>
<comment type="cofactor">
    <cofactor evidence="1">
        <name>FAD</name>
        <dbReference type="ChEBI" id="CHEBI:57692"/>
    </cofactor>
</comment>
<accession>A0A4R2ICF9</accession>
<evidence type="ECO:0000256" key="3">
    <source>
        <dbReference type="ARBA" id="ARBA00022630"/>
    </source>
</evidence>
<evidence type="ECO:0000313" key="7">
    <source>
        <dbReference type="EMBL" id="TCO42234.1"/>
    </source>
</evidence>
<dbReference type="Gene3D" id="3.30.43.10">
    <property type="entry name" value="Uridine Diphospho-n-acetylenolpyruvylglucosamine Reductase, domain 2"/>
    <property type="match status" value="1"/>
</dbReference>
<sequence>MTHDLTYPAVDNEALDELTAMLPGQVLVPGDPGWEEHSRGWILSVDQRPRAVLTVGETEDVVAAARWAARHGVAISAQPVGHGATTALDDTVLLRTRALREITIDTEQRIARVGAGVKWGELLAVTSELGLTGLVGSSPDPSVVGFCLGGGLSWFGRAYGLAAHSVVAVELVDAAGELRRVTASSDPELFWALCGGGGDFGIVTAMELRLHPAPHVFGGRLLWPIEMARPVLKAFRAVSATAPDALTLWAQLFRFPALDEIPEPLRGGAFVSIDVSYLGSAEEALALLEPCLELPARWLNTLGTVPLAELGSIAAEPVDPMPVSETSGLLRDFDDVAIDRLLAVVGAGSTAPLAVVQVRHLGGALARASAAEGPAGAVLEPYQFFCLGVPVAPEVEAAIQECFAEVRTALGGHTTGRTMFTFLGADDDPGRAFSPGALARLREVKRRTDPDGVFRSNRPVLSRG</sequence>
<dbReference type="PROSITE" id="PS51387">
    <property type="entry name" value="FAD_PCMH"/>
    <property type="match status" value="1"/>
</dbReference>
<evidence type="ECO:0000256" key="5">
    <source>
        <dbReference type="ARBA" id="ARBA00023002"/>
    </source>
</evidence>
<evidence type="ECO:0000313" key="8">
    <source>
        <dbReference type="Proteomes" id="UP000295573"/>
    </source>
</evidence>
<keyword evidence="3" id="KW-0285">Flavoprotein</keyword>
<name>A0A4R2ICF9_9ACTN</name>
<evidence type="ECO:0000256" key="4">
    <source>
        <dbReference type="ARBA" id="ARBA00022827"/>
    </source>
</evidence>
<dbReference type="OrthoDB" id="3682986at2"/>
<dbReference type="InterPro" id="IPR006094">
    <property type="entry name" value="Oxid_FAD_bind_N"/>
</dbReference>
<gene>
    <name evidence="7" type="ORF">EV646_11457</name>
</gene>
<dbReference type="SUPFAM" id="SSF56176">
    <property type="entry name" value="FAD-binding/transporter-associated domain-like"/>
    <property type="match status" value="1"/>
</dbReference>
<dbReference type="GO" id="GO:0071949">
    <property type="term" value="F:FAD binding"/>
    <property type="evidence" value="ECO:0007669"/>
    <property type="project" value="InterPro"/>
</dbReference>
<comment type="caution">
    <text evidence="7">The sequence shown here is derived from an EMBL/GenBank/DDBJ whole genome shotgun (WGS) entry which is preliminary data.</text>
</comment>
<evidence type="ECO:0000256" key="1">
    <source>
        <dbReference type="ARBA" id="ARBA00001974"/>
    </source>
</evidence>
<dbReference type="InterPro" id="IPR016169">
    <property type="entry name" value="FAD-bd_PCMH_sub2"/>
</dbReference>
<reference evidence="7 8" key="1">
    <citation type="journal article" date="2015" name="Stand. Genomic Sci.">
        <title>Genomic Encyclopedia of Bacterial and Archaeal Type Strains, Phase III: the genomes of soil and plant-associated and newly described type strains.</title>
        <authorList>
            <person name="Whitman W.B."/>
            <person name="Woyke T."/>
            <person name="Klenk H.P."/>
            <person name="Zhou Y."/>
            <person name="Lilburn T.G."/>
            <person name="Beck B.J."/>
            <person name="De Vos P."/>
            <person name="Vandamme P."/>
            <person name="Eisen J.A."/>
            <person name="Garrity G."/>
            <person name="Hugenholtz P."/>
            <person name="Kyrpides N.C."/>
        </authorList>
    </citation>
    <scope>NUCLEOTIDE SEQUENCE [LARGE SCALE GENOMIC DNA]</scope>
    <source>
        <strain evidence="7 8">VKM Ac-2541</strain>
    </source>
</reference>
<dbReference type="PANTHER" id="PTHR42973:SF39">
    <property type="entry name" value="FAD-BINDING PCMH-TYPE DOMAIN-CONTAINING PROTEIN"/>
    <property type="match status" value="1"/>
</dbReference>
<feature type="domain" description="FAD-binding PCMH-type" evidence="6">
    <location>
        <begin position="45"/>
        <end position="213"/>
    </location>
</feature>
<dbReference type="InterPro" id="IPR016167">
    <property type="entry name" value="FAD-bd_PCMH_sub1"/>
</dbReference>
<dbReference type="InterPro" id="IPR016166">
    <property type="entry name" value="FAD-bd_PCMH"/>
</dbReference>
<dbReference type="InterPro" id="IPR036318">
    <property type="entry name" value="FAD-bd_PCMH-like_sf"/>
</dbReference>
<dbReference type="EMBL" id="SLWR01000014">
    <property type="protein sequence ID" value="TCO42234.1"/>
    <property type="molecule type" value="Genomic_DNA"/>
</dbReference>
<dbReference type="InterPro" id="IPR050416">
    <property type="entry name" value="FAD-linked_Oxidoreductase"/>
</dbReference>
<proteinExistence type="inferred from homology"/>
<organism evidence="7 8">
    <name type="scientific">Kribbella antiqua</name>
    <dbReference type="NCBI Taxonomy" id="2512217"/>
    <lineage>
        <taxon>Bacteria</taxon>
        <taxon>Bacillati</taxon>
        <taxon>Actinomycetota</taxon>
        <taxon>Actinomycetes</taxon>
        <taxon>Propionibacteriales</taxon>
        <taxon>Kribbellaceae</taxon>
        <taxon>Kribbella</taxon>
    </lineage>
</organism>
<comment type="similarity">
    <text evidence="2">Belongs to the oxygen-dependent FAD-linked oxidoreductase family.</text>
</comment>
<keyword evidence="8" id="KW-1185">Reference proteome</keyword>
<dbReference type="PANTHER" id="PTHR42973">
    <property type="entry name" value="BINDING OXIDOREDUCTASE, PUTATIVE (AFU_ORTHOLOGUE AFUA_1G17690)-RELATED"/>
    <property type="match status" value="1"/>
</dbReference>